<dbReference type="EMBL" id="AEJB01000140">
    <property type="protein sequence ID" value="ELP69517.1"/>
    <property type="molecule type" value="Genomic_DNA"/>
</dbReference>
<comment type="caution">
    <text evidence="2">The sequence shown here is derived from an EMBL/GenBank/DDBJ whole genome shotgun (WGS) entry which is preliminary data.</text>
</comment>
<organism evidence="2 3">
    <name type="scientific">Streptomyces turgidiscabies (strain Car8)</name>
    <dbReference type="NCBI Taxonomy" id="698760"/>
    <lineage>
        <taxon>Bacteria</taxon>
        <taxon>Bacillati</taxon>
        <taxon>Actinomycetota</taxon>
        <taxon>Actinomycetes</taxon>
        <taxon>Kitasatosporales</taxon>
        <taxon>Streptomycetaceae</taxon>
        <taxon>Streptomyces</taxon>
    </lineage>
</organism>
<gene>
    <name evidence="2" type="ORF">STRTUCAR8_00029</name>
</gene>
<evidence type="ECO:0000256" key="1">
    <source>
        <dbReference type="SAM" id="MobiDB-lite"/>
    </source>
</evidence>
<proteinExistence type="predicted"/>
<evidence type="ECO:0000313" key="2">
    <source>
        <dbReference type="EMBL" id="ELP69517.1"/>
    </source>
</evidence>
<protein>
    <submittedName>
        <fullName evidence="2">Uncharacterized protein</fullName>
    </submittedName>
</protein>
<accession>L7FDY6</accession>
<dbReference type="Proteomes" id="UP000010931">
    <property type="component" value="Unassembled WGS sequence"/>
</dbReference>
<sequence>MSTAPADAVQLPPASRLAAVLQELMTEYPTDDAEFSTDAVSAVLTVTPLHGDDQGTAIGVPLQAGQVEWLTNLLSRESAHCRNSHSDESGQCGHCAGTGSARSLR</sequence>
<reference evidence="2 3" key="1">
    <citation type="journal article" date="2011" name="Plasmid">
        <title>Streptomyces turgidiscabies Car8 contains a modular pathogenicity island that shares virulence genes with other actinobacterial plant pathogens.</title>
        <authorList>
            <person name="Huguet-Tapia J.C."/>
            <person name="Badger J.H."/>
            <person name="Loria R."/>
            <person name="Pettis G.S."/>
        </authorList>
    </citation>
    <scope>NUCLEOTIDE SEQUENCE [LARGE SCALE GENOMIC DNA]</scope>
    <source>
        <strain evidence="2 3">Car8</strain>
    </source>
</reference>
<dbReference type="AlphaFoldDB" id="L7FDY6"/>
<feature type="region of interest" description="Disordered" evidence="1">
    <location>
        <begin position="82"/>
        <end position="105"/>
    </location>
</feature>
<dbReference type="STRING" id="85558.T45_09005"/>
<dbReference type="PATRIC" id="fig|698760.3.peg.1816"/>
<name>L7FDY6_STRT8</name>
<evidence type="ECO:0000313" key="3">
    <source>
        <dbReference type="Proteomes" id="UP000010931"/>
    </source>
</evidence>
<dbReference type="RefSeq" id="WP_006375235.1">
    <property type="nucleotide sequence ID" value="NZ_AEJB01000140.1"/>
</dbReference>
<keyword evidence="3" id="KW-1185">Reference proteome</keyword>